<sequence>MVSVGQLRDAEEQVARQLQQAGWTITLPPPNTTGYDFEASKAREVIAVQVKSHKTPVKVPQVERFLDFFDLPISRRFTRGLLVSLSGFTHNALTYFSNVNSTRVRLAVVKEGTVHWIRFNDKQPLPESNELVYVGVFTCKGGVGKTTISAHLAGAIALSGYNVAIIDLDPQKNLTTLLEGGVLVPGVGKEPPRSLKVFRLDEWDDTQPPPGIKLAVCDCSPVFEENPVHLVEKFTYCIIPTTLNPLGLNKNGYVIKNTLREIRSVNKNAYIFVLINNYFKDEAHKAQVIKEQYKKYFLKLSEQEPRFQFIDPDDAAIRNSKQLFYWGYHIYSGEKPELAFTTIGGKCAPKADFLNLLDYLEEHSDISQFKTAENLELEMY</sequence>
<dbReference type="GO" id="GO:0004519">
    <property type="term" value="F:endonuclease activity"/>
    <property type="evidence" value="ECO:0007669"/>
    <property type="project" value="InterPro"/>
</dbReference>
<dbReference type="InterPro" id="IPR007560">
    <property type="entry name" value="Restrct_endonuc_IV_Mrr"/>
</dbReference>
<name>A0A832H5F1_9CYAN</name>
<dbReference type="PANTHER" id="PTHR13696">
    <property type="entry name" value="P-LOOP CONTAINING NUCLEOSIDE TRIPHOSPHATE HYDROLASE"/>
    <property type="match status" value="1"/>
</dbReference>
<feature type="domain" description="CobQ/CobB/MinD/ParA nucleotide binding" evidence="1">
    <location>
        <begin position="138"/>
        <end position="295"/>
    </location>
</feature>
<dbReference type="Pfam" id="PF01656">
    <property type="entry name" value="CbiA"/>
    <property type="match status" value="1"/>
</dbReference>
<dbReference type="InterPro" id="IPR011335">
    <property type="entry name" value="Restrct_endonuc-II-like"/>
</dbReference>
<comment type="caution">
    <text evidence="3">The sequence shown here is derived from an EMBL/GenBank/DDBJ whole genome shotgun (WGS) entry which is preliminary data.</text>
</comment>
<dbReference type="EMBL" id="DSRD01000838">
    <property type="protein sequence ID" value="HGW95272.1"/>
    <property type="molecule type" value="Genomic_DNA"/>
</dbReference>
<accession>A0A832H5F1</accession>
<dbReference type="InterPro" id="IPR050678">
    <property type="entry name" value="DNA_Partitioning_ATPase"/>
</dbReference>
<gene>
    <name evidence="3" type="ORF">ENR47_13500</name>
</gene>
<dbReference type="GO" id="GO:0009307">
    <property type="term" value="P:DNA restriction-modification system"/>
    <property type="evidence" value="ECO:0007669"/>
    <property type="project" value="InterPro"/>
</dbReference>
<protein>
    <submittedName>
        <fullName evidence="3">Chromosome partitioning protein</fullName>
    </submittedName>
</protein>
<dbReference type="Pfam" id="PF04471">
    <property type="entry name" value="Mrr_cat"/>
    <property type="match status" value="1"/>
</dbReference>
<reference evidence="3" key="1">
    <citation type="journal article" date="2020" name="mSystems">
        <title>Genome- and Community-Level Interaction Insights into Carbon Utilization and Element Cycling Functions of Hydrothermarchaeota in Hydrothermal Sediment.</title>
        <authorList>
            <person name="Zhou Z."/>
            <person name="Liu Y."/>
            <person name="Xu W."/>
            <person name="Pan J."/>
            <person name="Luo Z.H."/>
            <person name="Li M."/>
        </authorList>
    </citation>
    <scope>NUCLEOTIDE SEQUENCE [LARGE SCALE GENOMIC DNA]</scope>
    <source>
        <strain evidence="3">SpSt-402</strain>
    </source>
</reference>
<evidence type="ECO:0000313" key="3">
    <source>
        <dbReference type="EMBL" id="HGW95272.1"/>
    </source>
</evidence>
<dbReference type="PANTHER" id="PTHR13696:SF99">
    <property type="entry name" value="COBYRINIC ACID AC-DIAMIDE SYNTHASE"/>
    <property type="match status" value="1"/>
</dbReference>
<evidence type="ECO:0000259" key="1">
    <source>
        <dbReference type="Pfam" id="PF01656"/>
    </source>
</evidence>
<feature type="domain" description="Restriction endonuclease type IV Mrr" evidence="2">
    <location>
        <begin position="9"/>
        <end position="106"/>
    </location>
</feature>
<evidence type="ECO:0000259" key="2">
    <source>
        <dbReference type="Pfam" id="PF04471"/>
    </source>
</evidence>
<dbReference type="GO" id="GO:0003677">
    <property type="term" value="F:DNA binding"/>
    <property type="evidence" value="ECO:0007669"/>
    <property type="project" value="InterPro"/>
</dbReference>
<dbReference type="CDD" id="cd02042">
    <property type="entry name" value="ParAB_family"/>
    <property type="match status" value="1"/>
</dbReference>
<organism evidence="3">
    <name type="scientific">Oscillatoriales cyanobacterium SpSt-402</name>
    <dbReference type="NCBI Taxonomy" id="2282168"/>
    <lineage>
        <taxon>Bacteria</taxon>
        <taxon>Bacillati</taxon>
        <taxon>Cyanobacteriota</taxon>
        <taxon>Cyanophyceae</taxon>
        <taxon>Oscillatoriophycideae</taxon>
        <taxon>Oscillatoriales</taxon>
    </lineage>
</organism>
<dbReference type="Gene3D" id="3.40.50.300">
    <property type="entry name" value="P-loop containing nucleotide triphosphate hydrolases"/>
    <property type="match status" value="1"/>
</dbReference>
<dbReference type="SUPFAM" id="SSF52980">
    <property type="entry name" value="Restriction endonuclease-like"/>
    <property type="match status" value="1"/>
</dbReference>
<proteinExistence type="predicted"/>
<dbReference type="SUPFAM" id="SSF52540">
    <property type="entry name" value="P-loop containing nucleoside triphosphate hydrolases"/>
    <property type="match status" value="1"/>
</dbReference>
<dbReference type="AlphaFoldDB" id="A0A832H5F1"/>
<dbReference type="InterPro" id="IPR002586">
    <property type="entry name" value="CobQ/CobB/MinD/ParA_Nub-bd_dom"/>
</dbReference>
<dbReference type="InterPro" id="IPR027417">
    <property type="entry name" value="P-loop_NTPase"/>
</dbReference>